<evidence type="ECO:0000259" key="3">
    <source>
        <dbReference type="PROSITE" id="PS51677"/>
    </source>
</evidence>
<dbReference type="InterPro" id="IPR002509">
    <property type="entry name" value="NODB_dom"/>
</dbReference>
<dbReference type="PROSITE" id="PS51677">
    <property type="entry name" value="NODB"/>
    <property type="match status" value="1"/>
</dbReference>
<keyword evidence="5" id="KW-1185">Reference proteome</keyword>
<evidence type="ECO:0000256" key="1">
    <source>
        <dbReference type="SAM" id="MobiDB-lite"/>
    </source>
</evidence>
<dbReference type="InterPro" id="IPR011330">
    <property type="entry name" value="Glyco_hydro/deAcase_b/a-brl"/>
</dbReference>
<evidence type="ECO:0000313" key="5">
    <source>
        <dbReference type="Proteomes" id="UP001596083"/>
    </source>
</evidence>
<name>A0ABW0YXP0_9ACTN</name>
<dbReference type="SUPFAM" id="SSF88713">
    <property type="entry name" value="Glycoside hydrolase/deacetylase"/>
    <property type="match status" value="1"/>
</dbReference>
<sequence>MTPTTARRRRLVIVTASLLTLAAAVPGCVAQATEDPDSGQKPATRNQGNASEGASAGAPGNTRGNSPGNTPGNAPGNKGKSDNERPGDGSRTPAPPTSGRPTAPPVSPTPPANVSPDISHESESPGTAVNLTIDDGPDPTWTPKVLDLLQKYQAHATFCMIGPQAKAQPDLVKKVVAAGHRLCDHSVDHNTAMDKRPEDYQRQQILDAQKMIEDAAGGTKVRYYRAPGGAFTPYSRQLAASHGMRPLGWNIDTRDWTRPGADRIIATVKSGLREGPTILFHDGGGDRSQTVAALGELLPWLKQQGYAFSYPKA</sequence>
<feature type="region of interest" description="Disordered" evidence="1">
    <location>
        <begin position="31"/>
        <end position="136"/>
    </location>
</feature>
<dbReference type="Gene3D" id="3.20.20.370">
    <property type="entry name" value="Glycoside hydrolase/deacetylase"/>
    <property type="match status" value="1"/>
</dbReference>
<keyword evidence="2" id="KW-0732">Signal</keyword>
<evidence type="ECO:0000313" key="4">
    <source>
        <dbReference type="EMBL" id="MFC5721379.1"/>
    </source>
</evidence>
<feature type="compositionally biased region" description="Pro residues" evidence="1">
    <location>
        <begin position="93"/>
        <end position="113"/>
    </location>
</feature>
<dbReference type="PANTHER" id="PTHR10587">
    <property type="entry name" value="GLYCOSYL TRANSFERASE-RELATED"/>
    <property type="match status" value="1"/>
</dbReference>
<feature type="domain" description="NodB homology" evidence="3">
    <location>
        <begin position="127"/>
        <end position="309"/>
    </location>
</feature>
<protein>
    <submittedName>
        <fullName evidence="4">Polysaccharide deacetylase family protein</fullName>
    </submittedName>
</protein>
<feature type="signal peptide" evidence="2">
    <location>
        <begin position="1"/>
        <end position="32"/>
    </location>
</feature>
<accession>A0ABW0YXP0</accession>
<dbReference type="InterPro" id="IPR050248">
    <property type="entry name" value="Polysacc_deacetylase_ArnD"/>
</dbReference>
<feature type="compositionally biased region" description="Basic and acidic residues" evidence="1">
    <location>
        <begin position="79"/>
        <end position="88"/>
    </location>
</feature>
<proteinExistence type="predicted"/>
<feature type="chain" id="PRO_5047304259" evidence="2">
    <location>
        <begin position="33"/>
        <end position="313"/>
    </location>
</feature>
<organism evidence="4 5">
    <name type="scientific">Streptomyces gamaensis</name>
    <dbReference type="NCBI Taxonomy" id="1763542"/>
    <lineage>
        <taxon>Bacteria</taxon>
        <taxon>Bacillati</taxon>
        <taxon>Actinomycetota</taxon>
        <taxon>Actinomycetes</taxon>
        <taxon>Kitasatosporales</taxon>
        <taxon>Streptomycetaceae</taxon>
        <taxon>Streptomyces</taxon>
    </lineage>
</organism>
<evidence type="ECO:0000256" key="2">
    <source>
        <dbReference type="SAM" id="SignalP"/>
    </source>
</evidence>
<dbReference type="Pfam" id="PF01522">
    <property type="entry name" value="Polysacc_deac_1"/>
    <property type="match status" value="1"/>
</dbReference>
<feature type="compositionally biased region" description="Polar residues" evidence="1">
    <location>
        <begin position="62"/>
        <end position="72"/>
    </location>
</feature>
<dbReference type="CDD" id="cd10917">
    <property type="entry name" value="CE4_NodB_like_6s_7s"/>
    <property type="match status" value="1"/>
</dbReference>
<comment type="caution">
    <text evidence="4">The sequence shown here is derived from an EMBL/GenBank/DDBJ whole genome shotgun (WGS) entry which is preliminary data.</text>
</comment>
<dbReference type="Proteomes" id="UP001596083">
    <property type="component" value="Unassembled WGS sequence"/>
</dbReference>
<dbReference type="RefSeq" id="WP_390316643.1">
    <property type="nucleotide sequence ID" value="NZ_JBHSPB010000007.1"/>
</dbReference>
<feature type="compositionally biased region" description="Polar residues" evidence="1">
    <location>
        <begin position="41"/>
        <end position="52"/>
    </location>
</feature>
<reference evidence="5" key="1">
    <citation type="journal article" date="2019" name="Int. J. Syst. Evol. Microbiol.">
        <title>The Global Catalogue of Microorganisms (GCM) 10K type strain sequencing project: providing services to taxonomists for standard genome sequencing and annotation.</title>
        <authorList>
            <consortium name="The Broad Institute Genomics Platform"/>
            <consortium name="The Broad Institute Genome Sequencing Center for Infectious Disease"/>
            <person name="Wu L."/>
            <person name="Ma J."/>
        </authorList>
    </citation>
    <scope>NUCLEOTIDE SEQUENCE [LARGE SCALE GENOMIC DNA]</scope>
    <source>
        <strain evidence="5">CGMCC 4.7304</strain>
    </source>
</reference>
<gene>
    <name evidence="4" type="ORF">ACFP1Z_14500</name>
</gene>
<dbReference type="PANTHER" id="PTHR10587:SF137">
    <property type="entry name" value="4-DEOXY-4-FORMAMIDO-L-ARABINOSE-PHOSPHOUNDECAPRENOL DEFORMYLASE ARND-RELATED"/>
    <property type="match status" value="1"/>
</dbReference>
<dbReference type="EMBL" id="JBHSPB010000007">
    <property type="protein sequence ID" value="MFC5721379.1"/>
    <property type="molecule type" value="Genomic_DNA"/>
</dbReference>